<reference evidence="2 3" key="1">
    <citation type="submission" date="2016-07" db="EMBL/GenBank/DDBJ databases">
        <title>Pervasive Adenine N6-methylation of Active Genes in Fungi.</title>
        <authorList>
            <consortium name="DOE Joint Genome Institute"/>
            <person name="Mondo S.J."/>
            <person name="Dannebaum R.O."/>
            <person name="Kuo R.C."/>
            <person name="Labutti K."/>
            <person name="Haridas S."/>
            <person name="Kuo A."/>
            <person name="Salamov A."/>
            <person name="Ahrendt S.R."/>
            <person name="Lipzen A."/>
            <person name="Sullivan W."/>
            <person name="Andreopoulos W.B."/>
            <person name="Clum A."/>
            <person name="Lindquist E."/>
            <person name="Daum C."/>
            <person name="Ramamoorthy G.K."/>
            <person name="Gryganskyi A."/>
            <person name="Culley D."/>
            <person name="Magnuson J.K."/>
            <person name="James T.Y."/>
            <person name="O'Malley M.A."/>
            <person name="Stajich J.E."/>
            <person name="Spatafora J.W."/>
            <person name="Visel A."/>
            <person name="Grigoriev I.V."/>
        </authorList>
    </citation>
    <scope>NUCLEOTIDE SEQUENCE [LARGE SCALE GENOMIC DNA]</scope>
    <source>
        <strain evidence="2 3">JEL800</strain>
    </source>
</reference>
<gene>
    <name evidence="2" type="ORF">BCR33DRAFT_786189</name>
</gene>
<comment type="caution">
    <text evidence="2">The sequence shown here is derived from an EMBL/GenBank/DDBJ whole genome shotgun (WGS) entry which is preliminary data.</text>
</comment>
<dbReference type="EMBL" id="MCGO01000027">
    <property type="protein sequence ID" value="ORY42920.1"/>
    <property type="molecule type" value="Genomic_DNA"/>
</dbReference>
<dbReference type="STRING" id="329046.A0A1Y2C7B1"/>
<proteinExistence type="predicted"/>
<name>A0A1Y2C7B1_9FUNG</name>
<sequence>MSVSSNGSSSVLDEALSLLLAGNRPLLQTLWSESIKEADILELKDVSWLHNEFNTLIRDLKYAEILMFIYSFAPKSLMEGRFNSNMKKLQAINTSIQSQSCEYISKFLGFSEVQSTMNTVVVKVLIHKITHSISVAQLDLQPRLLLVWSLLYELMKLMLSHHSSIRQNFMTVGDALDNLIVSSREVLGLSASNSKLDEQVNSFETLPGFLQMVLGSLTQSSNRHVLQHWIDFILLILPRLNISFWSFLQPIISIICDQISLREKKMSVYVEWCTENFRNRGAIGAPDTDVVILVVALNRIVEFCLASKVNWNQFITVGEPHLQS</sequence>
<dbReference type="Proteomes" id="UP000193642">
    <property type="component" value="Unassembled WGS sequence"/>
</dbReference>
<organism evidence="2 3">
    <name type="scientific">Rhizoclosmatium globosum</name>
    <dbReference type="NCBI Taxonomy" id="329046"/>
    <lineage>
        <taxon>Eukaryota</taxon>
        <taxon>Fungi</taxon>
        <taxon>Fungi incertae sedis</taxon>
        <taxon>Chytridiomycota</taxon>
        <taxon>Chytridiomycota incertae sedis</taxon>
        <taxon>Chytridiomycetes</taxon>
        <taxon>Chytridiales</taxon>
        <taxon>Chytriomycetaceae</taxon>
        <taxon>Rhizoclosmatium</taxon>
    </lineage>
</organism>
<feature type="domain" description="DOP1-like TPR" evidence="1">
    <location>
        <begin position="188"/>
        <end position="305"/>
    </location>
</feature>
<protein>
    <recommendedName>
        <fullName evidence="1">DOP1-like TPR domain-containing protein</fullName>
    </recommendedName>
</protein>
<evidence type="ECO:0000313" key="3">
    <source>
        <dbReference type="Proteomes" id="UP000193642"/>
    </source>
</evidence>
<dbReference type="SUPFAM" id="SSF48371">
    <property type="entry name" value="ARM repeat"/>
    <property type="match status" value="1"/>
</dbReference>
<evidence type="ECO:0000313" key="2">
    <source>
        <dbReference type="EMBL" id="ORY42920.1"/>
    </source>
</evidence>
<evidence type="ECO:0000259" key="1">
    <source>
        <dbReference type="Pfam" id="PF24601"/>
    </source>
</evidence>
<dbReference type="AlphaFoldDB" id="A0A1Y2C7B1"/>
<dbReference type="InterPro" id="IPR016024">
    <property type="entry name" value="ARM-type_fold"/>
</dbReference>
<dbReference type="OrthoDB" id="297643at2759"/>
<dbReference type="InterPro" id="IPR056459">
    <property type="entry name" value="TPR_DOP1"/>
</dbReference>
<accession>A0A1Y2C7B1</accession>
<dbReference type="Pfam" id="PF24601">
    <property type="entry name" value="TPR_DOP1"/>
    <property type="match status" value="1"/>
</dbReference>
<keyword evidence="3" id="KW-1185">Reference proteome</keyword>